<evidence type="ECO:0000256" key="14">
    <source>
        <dbReference type="HAMAP-Rule" id="MF_00286"/>
    </source>
</evidence>
<evidence type="ECO:0000256" key="4">
    <source>
        <dbReference type="ARBA" id="ARBA00022475"/>
    </source>
</evidence>
<evidence type="ECO:0000256" key="3">
    <source>
        <dbReference type="ARBA" id="ARBA00022448"/>
    </source>
</evidence>
<dbReference type="Pfam" id="PF02600">
    <property type="entry name" value="DsbB"/>
    <property type="match status" value="1"/>
</dbReference>
<evidence type="ECO:0000256" key="5">
    <source>
        <dbReference type="ARBA" id="ARBA00022519"/>
    </source>
</evidence>
<dbReference type="InterPro" id="IPR050183">
    <property type="entry name" value="DsbB"/>
</dbReference>
<sequence length="230" mass="25426">MNKYHQKAQVAYIAVLALMLVPLLGSLLPDPIGSYASIYMPPFTWTGFIAFAAVYIILMGIIAVGQPFRFFTLLPALGCASLLIYALHVEYVDFLMPCNLCILQRVVFFVVGVLFLLASLKPVKHAVRKVMGVLILLASGVGIGIAGRHVWLQNLPSELVPDCGPSLHMLLEDSSWWSAVSSVLSASGSCAEIKWTFWGMSMPTWTLISFIIIFLYTILWMVVKVEPTKQ</sequence>
<keyword evidence="3 14" id="KW-0813">Transport</keyword>
<evidence type="ECO:0000256" key="7">
    <source>
        <dbReference type="ARBA" id="ARBA00022982"/>
    </source>
</evidence>
<keyword evidence="13 14" id="KW-0676">Redox-active center</keyword>
<evidence type="ECO:0000256" key="15">
    <source>
        <dbReference type="SAM" id="Phobius"/>
    </source>
</evidence>
<keyword evidence="6 14" id="KW-0812">Transmembrane</keyword>
<evidence type="ECO:0000256" key="8">
    <source>
        <dbReference type="ARBA" id="ARBA00022989"/>
    </source>
</evidence>
<gene>
    <name evidence="14" type="primary">dsbB</name>
    <name evidence="16" type="ORF">ACFODZ_08195</name>
</gene>
<evidence type="ECO:0000313" key="17">
    <source>
        <dbReference type="Proteomes" id="UP001595533"/>
    </source>
</evidence>
<keyword evidence="10 14" id="KW-0472">Membrane</keyword>
<dbReference type="Proteomes" id="UP001595533">
    <property type="component" value="Unassembled WGS sequence"/>
</dbReference>
<accession>A0ABV7JBG4</accession>
<dbReference type="PANTHER" id="PTHR36570">
    <property type="entry name" value="DISULFIDE BOND FORMATION PROTEIN B"/>
    <property type="match status" value="1"/>
</dbReference>
<evidence type="ECO:0000256" key="13">
    <source>
        <dbReference type="ARBA" id="ARBA00023284"/>
    </source>
</evidence>
<keyword evidence="8 14" id="KW-1133">Transmembrane helix</keyword>
<dbReference type="InterPro" id="IPR022920">
    <property type="entry name" value="Disulphide_bond_form_DsbB"/>
</dbReference>
<feature type="transmembrane region" description="Helical" evidence="15">
    <location>
        <begin position="70"/>
        <end position="88"/>
    </location>
</feature>
<comment type="subcellular location">
    <subcellularLocation>
        <location evidence="1">Cell inner membrane</location>
        <topology evidence="1">Multi-pass membrane protein</topology>
    </subcellularLocation>
    <subcellularLocation>
        <location evidence="14">Cell membrane</location>
        <topology evidence="14">Multi-pass membrane protein</topology>
    </subcellularLocation>
</comment>
<dbReference type="InterPro" id="IPR023380">
    <property type="entry name" value="DsbB-like_sf"/>
</dbReference>
<feature type="disulfide bond" description="Redox-active" evidence="14">
    <location>
        <begin position="98"/>
        <end position="101"/>
    </location>
</feature>
<comment type="function">
    <text evidence="14">Required for disulfide bond formation in some periplasmic proteins. Acts by oxidizing the DsbA protein.</text>
</comment>
<feature type="transmembrane region" description="Helical" evidence="15">
    <location>
        <begin position="45"/>
        <end position="63"/>
    </location>
</feature>
<evidence type="ECO:0000256" key="1">
    <source>
        <dbReference type="ARBA" id="ARBA00004429"/>
    </source>
</evidence>
<dbReference type="SUPFAM" id="SSF158442">
    <property type="entry name" value="DsbB-like"/>
    <property type="match status" value="1"/>
</dbReference>
<dbReference type="InterPro" id="IPR003752">
    <property type="entry name" value="DiS_bond_form_DsbB/BdbC"/>
</dbReference>
<feature type="topological domain" description="Cytoplasmic" evidence="14">
    <location>
        <begin position="1"/>
        <end position="71"/>
    </location>
</feature>
<feature type="transmembrane region" description="Helical" evidence="15">
    <location>
        <begin position="130"/>
        <end position="151"/>
    </location>
</feature>
<keyword evidence="12 14" id="KW-0143">Chaperone</keyword>
<comment type="similarity">
    <text evidence="2 14">Belongs to the DsbB family.</text>
</comment>
<evidence type="ECO:0000313" key="16">
    <source>
        <dbReference type="EMBL" id="MFC3194219.1"/>
    </source>
</evidence>
<evidence type="ECO:0000256" key="11">
    <source>
        <dbReference type="ARBA" id="ARBA00023157"/>
    </source>
</evidence>
<comment type="caution">
    <text evidence="14">Lacks conserved residue(s) required for the propagation of feature annotation.</text>
</comment>
<keyword evidence="9 14" id="KW-0560">Oxidoreductase</keyword>
<feature type="topological domain" description="Periplasmic" evidence="14">
    <location>
        <begin position="89"/>
        <end position="106"/>
    </location>
</feature>
<evidence type="ECO:0000256" key="9">
    <source>
        <dbReference type="ARBA" id="ARBA00023002"/>
    </source>
</evidence>
<dbReference type="RefSeq" id="WP_077413058.1">
    <property type="nucleotide sequence ID" value="NZ_JBHRTS010000004.1"/>
</dbReference>
<comment type="caution">
    <text evidence="16">The sequence shown here is derived from an EMBL/GenBank/DDBJ whole genome shotgun (WGS) entry which is preliminary data.</text>
</comment>
<keyword evidence="11 14" id="KW-1015">Disulfide bond</keyword>
<keyword evidence="4 14" id="KW-1003">Cell membrane</keyword>
<dbReference type="EMBL" id="JBHRTS010000004">
    <property type="protein sequence ID" value="MFC3194219.1"/>
    <property type="molecule type" value="Genomic_DNA"/>
</dbReference>
<proteinExistence type="inferred from homology"/>
<evidence type="ECO:0000256" key="2">
    <source>
        <dbReference type="ARBA" id="ARBA00008823"/>
    </source>
</evidence>
<keyword evidence="7 14" id="KW-0249">Electron transport</keyword>
<keyword evidence="17" id="KW-1185">Reference proteome</keyword>
<evidence type="ECO:0000256" key="6">
    <source>
        <dbReference type="ARBA" id="ARBA00022692"/>
    </source>
</evidence>
<evidence type="ECO:0000256" key="12">
    <source>
        <dbReference type="ARBA" id="ARBA00023186"/>
    </source>
</evidence>
<keyword evidence="5" id="KW-0997">Cell inner membrane</keyword>
<reference evidence="17" key="1">
    <citation type="journal article" date="2019" name="Int. J. Syst. Evol. Microbiol.">
        <title>The Global Catalogue of Microorganisms (GCM) 10K type strain sequencing project: providing services to taxonomists for standard genome sequencing and annotation.</title>
        <authorList>
            <consortium name="The Broad Institute Genomics Platform"/>
            <consortium name="The Broad Institute Genome Sequencing Center for Infectious Disease"/>
            <person name="Wu L."/>
            <person name="Ma J."/>
        </authorList>
    </citation>
    <scope>NUCLEOTIDE SEQUENCE [LARGE SCALE GENOMIC DNA]</scope>
    <source>
        <strain evidence="17">KCTC 42953</strain>
    </source>
</reference>
<protein>
    <recommendedName>
        <fullName evidence="14">Disulfide bond formation protein B</fullName>
    </recommendedName>
    <alternativeName>
        <fullName evidence="14">Disulfide oxidoreductase</fullName>
    </alternativeName>
</protein>
<name>A0ABV7JBG4_9GAMM</name>
<organism evidence="16 17">
    <name type="scientific">Marinicella sediminis</name>
    <dbReference type="NCBI Taxonomy" id="1792834"/>
    <lineage>
        <taxon>Bacteria</taxon>
        <taxon>Pseudomonadati</taxon>
        <taxon>Pseudomonadota</taxon>
        <taxon>Gammaproteobacteria</taxon>
        <taxon>Lysobacterales</taxon>
        <taxon>Marinicellaceae</taxon>
        <taxon>Marinicella</taxon>
    </lineage>
</organism>
<dbReference type="PANTHER" id="PTHR36570:SF3">
    <property type="entry name" value="DISULFIDE BOND FORMATION PROTEIN B"/>
    <property type="match status" value="1"/>
</dbReference>
<feature type="topological domain" description="Cytoplasmic" evidence="14">
    <location>
        <begin position="224"/>
        <end position="230"/>
    </location>
</feature>
<dbReference type="Gene3D" id="1.20.1550.10">
    <property type="entry name" value="DsbB-like"/>
    <property type="match status" value="1"/>
</dbReference>
<feature type="transmembrane region" description="Helical" evidence="15">
    <location>
        <begin position="204"/>
        <end position="223"/>
    </location>
</feature>
<feature type="transmembrane region" description="Helical" evidence="15">
    <location>
        <begin position="94"/>
        <end position="118"/>
    </location>
</feature>
<dbReference type="HAMAP" id="MF_00286">
    <property type="entry name" value="DsbB"/>
    <property type="match status" value="1"/>
</dbReference>
<evidence type="ECO:0000256" key="10">
    <source>
        <dbReference type="ARBA" id="ARBA00023136"/>
    </source>
</evidence>